<dbReference type="GO" id="GO:0052909">
    <property type="term" value="F:18S rRNA (adenine(1779)-N(6)/adenine(1780)-N(6))-dimethyltransferase activity"/>
    <property type="evidence" value="ECO:0007669"/>
    <property type="project" value="UniProtKB-EC"/>
</dbReference>
<dbReference type="Pfam" id="PF00398">
    <property type="entry name" value="RrnaAD"/>
    <property type="match status" value="1"/>
</dbReference>
<dbReference type="Gene3D" id="1.10.8.480">
    <property type="match status" value="1"/>
</dbReference>
<dbReference type="GeneID" id="62197040"/>
<dbReference type="EMBL" id="CP064815">
    <property type="protein sequence ID" value="QPG76254.1"/>
    <property type="molecule type" value="Genomic_DNA"/>
</dbReference>
<feature type="domain" description="Ribosomal RNA adenine methylase transferase N-terminal" evidence="11">
    <location>
        <begin position="41"/>
        <end position="211"/>
    </location>
</feature>
<dbReference type="OrthoDB" id="74991at2759"/>
<evidence type="ECO:0000256" key="5">
    <source>
        <dbReference type="ARBA" id="ARBA00022691"/>
    </source>
</evidence>
<evidence type="ECO:0000256" key="3">
    <source>
        <dbReference type="ARBA" id="ARBA00022603"/>
    </source>
</evidence>
<feature type="binding site" evidence="9">
    <location>
        <position position="126"/>
    </location>
    <ligand>
        <name>S-adenosyl-L-methionine</name>
        <dbReference type="ChEBI" id="CHEBI:59789"/>
    </ligand>
</feature>
<evidence type="ECO:0000256" key="1">
    <source>
        <dbReference type="ARBA" id="ARBA00002977"/>
    </source>
</evidence>
<keyword evidence="2 10" id="KW-0698">rRNA processing</keyword>
<evidence type="ECO:0000256" key="8">
    <source>
        <dbReference type="ARBA" id="ARBA00061109"/>
    </source>
</evidence>
<dbReference type="PANTHER" id="PTHR11727:SF7">
    <property type="entry name" value="DIMETHYLADENOSINE TRANSFERASE-RELATED"/>
    <property type="match status" value="1"/>
</dbReference>
<keyword evidence="4 9" id="KW-0808">Transferase</keyword>
<proteinExistence type="inferred from homology"/>
<keyword evidence="13" id="KW-1185">Reference proteome</keyword>
<dbReference type="Gene3D" id="3.40.50.150">
    <property type="entry name" value="Vaccinia Virus protein VP39"/>
    <property type="match status" value="1"/>
</dbReference>
<gene>
    <name evidence="12" type="primary">DIM1</name>
    <name evidence="12" type="ORF">FOA43_003640</name>
</gene>
<dbReference type="KEGG" id="bnn:FOA43_003640"/>
<evidence type="ECO:0000256" key="9">
    <source>
        <dbReference type="PROSITE-ProRule" id="PRU01026"/>
    </source>
</evidence>
<feature type="binding site" evidence="9">
    <location>
        <position position="34"/>
    </location>
    <ligand>
        <name>S-adenosyl-L-methionine</name>
        <dbReference type="ChEBI" id="CHEBI:59789"/>
    </ligand>
</feature>
<feature type="binding site" evidence="9">
    <location>
        <position position="61"/>
    </location>
    <ligand>
        <name>S-adenosyl-L-methionine</name>
        <dbReference type="ChEBI" id="CHEBI:59789"/>
    </ligand>
</feature>
<keyword evidence="3 9" id="KW-0489">Methyltransferase</keyword>
<evidence type="ECO:0000259" key="11">
    <source>
        <dbReference type="SMART" id="SM00650"/>
    </source>
</evidence>
<comment type="catalytic activity">
    <reaction evidence="7">
        <text>adenosine(1779)/adenosine(1780) in 18S rRNA + 4 S-adenosyl-L-methionine = N(6)-dimethyladenosine(1779)/N(6)-dimethyladenosine(1780) in 18S rRNA + 4 S-adenosyl-L-homocysteine + 4 H(+)</text>
        <dbReference type="Rhea" id="RHEA:42780"/>
        <dbReference type="Rhea" id="RHEA-COMP:10234"/>
        <dbReference type="Rhea" id="RHEA-COMP:10236"/>
        <dbReference type="ChEBI" id="CHEBI:15378"/>
        <dbReference type="ChEBI" id="CHEBI:57856"/>
        <dbReference type="ChEBI" id="CHEBI:59789"/>
        <dbReference type="ChEBI" id="CHEBI:74411"/>
        <dbReference type="ChEBI" id="CHEBI:74493"/>
        <dbReference type="EC" id="2.1.1.183"/>
    </reaction>
</comment>
<dbReference type="CDD" id="cd02440">
    <property type="entry name" value="AdoMet_MTases"/>
    <property type="match status" value="1"/>
</dbReference>
<dbReference type="InterPro" id="IPR011530">
    <property type="entry name" value="rRNA_adenine_dimethylase"/>
</dbReference>
<keyword evidence="5 9" id="KW-0949">S-adenosyl-L-methionine</keyword>
<dbReference type="FunFam" id="3.40.50.150:FF:000007">
    <property type="entry name" value="rRNA adenine N(6)-methyltransferase"/>
    <property type="match status" value="1"/>
</dbReference>
<protein>
    <recommendedName>
        <fullName evidence="10">rRNA adenine N(6)-methyltransferase</fullName>
        <ecNumber evidence="10">2.1.1.-</ecNumber>
    </recommendedName>
</protein>
<organism evidence="12 13">
    <name type="scientific">Eeniella nana</name>
    <name type="common">Yeast</name>
    <name type="synonym">Brettanomyces nanus</name>
    <dbReference type="NCBI Taxonomy" id="13502"/>
    <lineage>
        <taxon>Eukaryota</taxon>
        <taxon>Fungi</taxon>
        <taxon>Dikarya</taxon>
        <taxon>Ascomycota</taxon>
        <taxon>Saccharomycotina</taxon>
        <taxon>Pichiomycetes</taxon>
        <taxon>Pichiales</taxon>
        <taxon>Pichiaceae</taxon>
        <taxon>Brettanomyces</taxon>
    </lineage>
</organism>
<dbReference type="GO" id="GO:0003723">
    <property type="term" value="F:RNA binding"/>
    <property type="evidence" value="ECO:0007669"/>
    <property type="project" value="UniProtKB-UniRule"/>
</dbReference>
<accession>A0A875SBI6</accession>
<dbReference type="PANTHER" id="PTHR11727">
    <property type="entry name" value="DIMETHYLADENOSINE TRANSFERASE"/>
    <property type="match status" value="1"/>
</dbReference>
<feature type="binding site" evidence="9">
    <location>
        <position position="110"/>
    </location>
    <ligand>
        <name>S-adenosyl-L-methionine</name>
        <dbReference type="ChEBI" id="CHEBI:59789"/>
    </ligand>
</feature>
<feature type="binding site" evidence="9">
    <location>
        <position position="36"/>
    </location>
    <ligand>
        <name>S-adenosyl-L-methionine</name>
        <dbReference type="ChEBI" id="CHEBI:59789"/>
    </ligand>
</feature>
<dbReference type="PROSITE" id="PS51689">
    <property type="entry name" value="SAM_RNA_A_N6_MT"/>
    <property type="match status" value="1"/>
</dbReference>
<reference evidence="12" key="1">
    <citation type="submission" date="2020-10" db="EMBL/GenBank/DDBJ databases">
        <authorList>
            <person name="Roach M.J.R."/>
        </authorList>
    </citation>
    <scope>NUCLEOTIDE SEQUENCE</scope>
    <source>
        <strain evidence="12">CBS 1945</strain>
    </source>
</reference>
<keyword evidence="6 9" id="KW-0694">RNA-binding</keyword>
<sequence>MPKASRKHFSKKPDPSATGQINRVFKFNTELGQHILKNPLIAQGIVDKAEIRPSDVVLEIGPGTGNLTVRIMEKARKVFAVEVDPRMAAELTKRVQGKPSEKKLEIIMGDFMKLKELPYFDVCISNTPYQISSGIVFKLLSMIRPPRIAVLMFQREFAMNLTARPGDALYNRLSANSQMWANVKHVMKVGKNNFRPPPKVESSVVKLIPKIPRPNIDFNEWDGLLRFCFNRKNKTLGSVFKNRKILSILEENYGRYMAYMAEKNGEMVTVSSNEDTAALVKSNVVKVLEETNYSLQRASKMDETDFLKLLYAFHNVGIHFA</sequence>
<dbReference type="GO" id="GO:0005730">
    <property type="term" value="C:nucleolus"/>
    <property type="evidence" value="ECO:0007669"/>
    <property type="project" value="TreeGrafter"/>
</dbReference>
<evidence type="ECO:0000313" key="13">
    <source>
        <dbReference type="Proteomes" id="UP000662931"/>
    </source>
</evidence>
<evidence type="ECO:0000313" key="12">
    <source>
        <dbReference type="EMBL" id="QPG76254.1"/>
    </source>
</evidence>
<feature type="binding site" evidence="9">
    <location>
        <position position="82"/>
    </location>
    <ligand>
        <name>S-adenosyl-L-methionine</name>
        <dbReference type="ChEBI" id="CHEBI:59789"/>
    </ligand>
</feature>
<name>A0A875SBI6_EENNA</name>
<evidence type="ECO:0000256" key="4">
    <source>
        <dbReference type="ARBA" id="ARBA00022679"/>
    </source>
</evidence>
<evidence type="ECO:0000256" key="10">
    <source>
        <dbReference type="RuleBase" id="RU362106"/>
    </source>
</evidence>
<evidence type="ECO:0000256" key="2">
    <source>
        <dbReference type="ARBA" id="ARBA00022552"/>
    </source>
</evidence>
<comment type="function">
    <text evidence="1">Specifically dimethylates two adjacent adenosines in the loop of a conserved hairpin near the 3'-end of 18S rRNA in the 40S particle.</text>
</comment>
<comment type="similarity">
    <text evidence="8 9 10">Belongs to the class I-like SAM-binding methyltransferase superfamily. rRNA adenine N(6)-methyltransferase family.</text>
</comment>
<dbReference type="SUPFAM" id="SSF53335">
    <property type="entry name" value="S-adenosyl-L-methionine-dependent methyltransferases"/>
    <property type="match status" value="1"/>
</dbReference>
<dbReference type="InterPro" id="IPR001737">
    <property type="entry name" value="KsgA/Erm"/>
</dbReference>
<dbReference type="RefSeq" id="XP_038779819.1">
    <property type="nucleotide sequence ID" value="XM_038923891.1"/>
</dbReference>
<dbReference type="AlphaFoldDB" id="A0A875SBI6"/>
<dbReference type="Proteomes" id="UP000662931">
    <property type="component" value="Chromosome 4"/>
</dbReference>
<dbReference type="InterPro" id="IPR020598">
    <property type="entry name" value="rRNA_Ade_methylase_Trfase_N"/>
</dbReference>
<evidence type="ECO:0000256" key="6">
    <source>
        <dbReference type="ARBA" id="ARBA00022884"/>
    </source>
</evidence>
<evidence type="ECO:0000256" key="7">
    <source>
        <dbReference type="ARBA" id="ARBA00049478"/>
    </source>
</evidence>
<dbReference type="NCBIfam" id="TIGR00755">
    <property type="entry name" value="ksgA"/>
    <property type="match status" value="1"/>
</dbReference>
<dbReference type="SMART" id="SM00650">
    <property type="entry name" value="rADc"/>
    <property type="match status" value="1"/>
</dbReference>
<dbReference type="PROSITE" id="PS01131">
    <property type="entry name" value="RRNA_A_DIMETH"/>
    <property type="match status" value="1"/>
</dbReference>
<dbReference type="InterPro" id="IPR020596">
    <property type="entry name" value="rRNA_Ade_Mease_Trfase_CS"/>
</dbReference>
<dbReference type="EC" id="2.1.1.-" evidence="10"/>
<dbReference type="InterPro" id="IPR029063">
    <property type="entry name" value="SAM-dependent_MTases_sf"/>
</dbReference>